<dbReference type="PANTHER" id="PTHR43690:SF35">
    <property type="entry name" value="NON-CATALYTIC MEMBER OF PEPTIDASE SUBFAMILY M16B-RELATED"/>
    <property type="match status" value="1"/>
</dbReference>
<keyword evidence="6" id="KW-0732">Signal</keyword>
<dbReference type="Pfam" id="PF05193">
    <property type="entry name" value="Peptidase_M16_C"/>
    <property type="match status" value="1"/>
</dbReference>
<dbReference type="KEGG" id="fki:FK004_02200"/>
<feature type="domain" description="Peptidase M16 N-terminal" evidence="7">
    <location>
        <begin position="36"/>
        <end position="180"/>
    </location>
</feature>
<organism evidence="9 10">
    <name type="scientific">Flavobacterium kingsejongi</name>
    <dbReference type="NCBI Taxonomy" id="1678728"/>
    <lineage>
        <taxon>Bacteria</taxon>
        <taxon>Pseudomonadati</taxon>
        <taxon>Bacteroidota</taxon>
        <taxon>Flavobacteriia</taxon>
        <taxon>Flavobacteriales</taxon>
        <taxon>Flavobacteriaceae</taxon>
        <taxon>Flavobacterium</taxon>
    </lineage>
</organism>
<evidence type="ECO:0000256" key="1">
    <source>
        <dbReference type="ARBA" id="ARBA00007261"/>
    </source>
</evidence>
<dbReference type="InterPro" id="IPR050626">
    <property type="entry name" value="Peptidase_M16"/>
</dbReference>
<dbReference type="RefSeq" id="WP_108735774.1">
    <property type="nucleotide sequence ID" value="NZ_CP020919.1"/>
</dbReference>
<dbReference type="GO" id="GO:0008237">
    <property type="term" value="F:metallopeptidase activity"/>
    <property type="evidence" value="ECO:0007669"/>
    <property type="project" value="UniProtKB-KW"/>
</dbReference>
<dbReference type="InterPro" id="IPR011249">
    <property type="entry name" value="Metalloenz_LuxS/M16"/>
</dbReference>
<proteinExistence type="inferred from homology"/>
<evidence type="ECO:0000313" key="10">
    <source>
        <dbReference type="Proteomes" id="UP000244677"/>
    </source>
</evidence>
<gene>
    <name evidence="9" type="ORF">FK004_02200</name>
</gene>
<evidence type="ECO:0000256" key="3">
    <source>
        <dbReference type="ARBA" id="ARBA00022801"/>
    </source>
</evidence>
<dbReference type="OrthoDB" id="9811314at2"/>
<keyword evidence="5" id="KW-0482">Metalloprotease</keyword>
<dbReference type="Pfam" id="PF00675">
    <property type="entry name" value="Peptidase_M16"/>
    <property type="match status" value="1"/>
</dbReference>
<dbReference type="Gene3D" id="3.30.830.10">
    <property type="entry name" value="Metalloenzyme, LuxS/M16 peptidase-like"/>
    <property type="match status" value="2"/>
</dbReference>
<keyword evidence="2" id="KW-0645">Protease</keyword>
<accession>A0A2S1LKR9</accession>
<keyword evidence="10" id="KW-1185">Reference proteome</keyword>
<dbReference type="SUPFAM" id="SSF63411">
    <property type="entry name" value="LuxS/MPP-like metallohydrolase"/>
    <property type="match status" value="2"/>
</dbReference>
<dbReference type="PANTHER" id="PTHR43690">
    <property type="entry name" value="NARDILYSIN"/>
    <property type="match status" value="1"/>
</dbReference>
<dbReference type="InterPro" id="IPR011765">
    <property type="entry name" value="Pept_M16_N"/>
</dbReference>
<dbReference type="EMBL" id="CP020919">
    <property type="protein sequence ID" value="AWG24116.1"/>
    <property type="molecule type" value="Genomic_DNA"/>
</dbReference>
<evidence type="ECO:0000259" key="8">
    <source>
        <dbReference type="Pfam" id="PF05193"/>
    </source>
</evidence>
<evidence type="ECO:0000259" key="7">
    <source>
        <dbReference type="Pfam" id="PF00675"/>
    </source>
</evidence>
<dbReference type="InterPro" id="IPR007863">
    <property type="entry name" value="Peptidase_M16_C"/>
</dbReference>
<dbReference type="AlphaFoldDB" id="A0A2S1LKR9"/>
<dbReference type="GO" id="GO:0006508">
    <property type="term" value="P:proteolysis"/>
    <property type="evidence" value="ECO:0007669"/>
    <property type="project" value="UniProtKB-KW"/>
</dbReference>
<evidence type="ECO:0000256" key="2">
    <source>
        <dbReference type="ARBA" id="ARBA00022670"/>
    </source>
</evidence>
<feature type="signal peptide" evidence="6">
    <location>
        <begin position="1"/>
        <end position="20"/>
    </location>
</feature>
<evidence type="ECO:0000256" key="4">
    <source>
        <dbReference type="ARBA" id="ARBA00022833"/>
    </source>
</evidence>
<protein>
    <submittedName>
        <fullName evidence="9">Peptidase M16</fullName>
    </submittedName>
</protein>
<keyword evidence="4" id="KW-0862">Zinc</keyword>
<evidence type="ECO:0000313" key="9">
    <source>
        <dbReference type="EMBL" id="AWG24116.1"/>
    </source>
</evidence>
<name>A0A2S1LKR9_9FLAO</name>
<sequence>MKKSIMALSSLLLTGSIASAQNVAFEEYNLDNGLHVILHKDPSAPVIITSVMYHVGAKDENPERTGFAHFFEHLLFEGTKNIGRGEWFKIVTANGGNNNANTTEDRTYYYEVFPSNNLKLALWMESERMLQPVINQIGVDTQNEVVKEEKRLRYDNNPYGALIPEVKKNMFKNHPYRWTTIGSMAHLDAATLEEFQAFNKKFYIPNNAVLVVAGDFDTAEAKKWIQDYFGPISKGTPITRQKFEEAPITQTIKATYEDANIQIPMIVAAYRTPSMKTRDARVLDMISTYLTGGKSSKLYKNIVDEKKMALQIGAFNYSQEDYGTYIIYGLPMAPHTASEMMGEVDKEIVKLQTDLISENDYQKLQNKFENNYVSNNASVEGIASNLATYYLLYGDVNLINNEIEIYRSITREEIRDIAKKYLNPNQRLLLDYVPAKSENKKI</sequence>
<evidence type="ECO:0000256" key="6">
    <source>
        <dbReference type="SAM" id="SignalP"/>
    </source>
</evidence>
<dbReference type="Proteomes" id="UP000244677">
    <property type="component" value="Chromosome"/>
</dbReference>
<feature type="chain" id="PRO_5015627412" evidence="6">
    <location>
        <begin position="21"/>
        <end position="442"/>
    </location>
</feature>
<feature type="domain" description="Peptidase M16 C-terminal" evidence="8">
    <location>
        <begin position="190"/>
        <end position="367"/>
    </location>
</feature>
<dbReference type="GO" id="GO:0046872">
    <property type="term" value="F:metal ion binding"/>
    <property type="evidence" value="ECO:0007669"/>
    <property type="project" value="InterPro"/>
</dbReference>
<keyword evidence="3" id="KW-0378">Hydrolase</keyword>
<evidence type="ECO:0000256" key="5">
    <source>
        <dbReference type="ARBA" id="ARBA00023049"/>
    </source>
</evidence>
<reference evidence="9 10" key="1">
    <citation type="submission" date="2017-04" db="EMBL/GenBank/DDBJ databases">
        <title>Complete genome sequence of Flavobacterium kingsejong AJ004.</title>
        <authorList>
            <person name="Lee P.C."/>
        </authorList>
    </citation>
    <scope>NUCLEOTIDE SEQUENCE [LARGE SCALE GENOMIC DNA]</scope>
    <source>
        <strain evidence="9 10">AJ004</strain>
    </source>
</reference>
<comment type="similarity">
    <text evidence="1">Belongs to the peptidase M16 family.</text>
</comment>